<evidence type="ECO:0000256" key="3">
    <source>
        <dbReference type="ARBA" id="ARBA00022989"/>
    </source>
</evidence>
<comment type="subcellular location">
    <subcellularLocation>
        <location evidence="1">Membrane</location>
        <topology evidence="1">Multi-pass membrane protein</topology>
    </subcellularLocation>
</comment>
<feature type="transmembrane region" description="Helical" evidence="5">
    <location>
        <begin position="219"/>
        <end position="239"/>
    </location>
</feature>
<keyword evidence="3 5" id="KW-1133">Transmembrane helix</keyword>
<dbReference type="InterPro" id="IPR049453">
    <property type="entry name" value="Memb_transporter_dom"/>
</dbReference>
<evidence type="ECO:0000256" key="1">
    <source>
        <dbReference type="ARBA" id="ARBA00004141"/>
    </source>
</evidence>
<dbReference type="RefSeq" id="WP_377942145.1">
    <property type="nucleotide sequence ID" value="NZ_JBHUCX010000018.1"/>
</dbReference>
<reference evidence="8" key="1">
    <citation type="journal article" date="2019" name="Int. J. Syst. Evol. Microbiol.">
        <title>The Global Catalogue of Microorganisms (GCM) 10K type strain sequencing project: providing services to taxonomists for standard genome sequencing and annotation.</title>
        <authorList>
            <consortium name="The Broad Institute Genomics Platform"/>
            <consortium name="The Broad Institute Genome Sequencing Center for Infectious Disease"/>
            <person name="Wu L."/>
            <person name="Ma J."/>
        </authorList>
    </citation>
    <scope>NUCLEOTIDE SEQUENCE [LARGE SCALE GENOMIC DNA]</scope>
    <source>
        <strain evidence="8">CGMCC 1.12286</strain>
    </source>
</reference>
<proteinExistence type="predicted"/>
<evidence type="ECO:0000256" key="5">
    <source>
        <dbReference type="SAM" id="Phobius"/>
    </source>
</evidence>
<feature type="transmembrane region" description="Helical" evidence="5">
    <location>
        <begin position="275"/>
        <end position="298"/>
    </location>
</feature>
<evidence type="ECO:0000256" key="2">
    <source>
        <dbReference type="ARBA" id="ARBA00022692"/>
    </source>
</evidence>
<sequence>MDSKFAKEKLSAKDNAGFRFIKDALRWSNETPINYAQVGAGLIGMAGCISLGFYLDNLVFGLLSTFGVMITSGTSSDGTIKKQTTQLLSTTLVGTVAMVVGSMIVGHGWITGVLIVMISTLAALMGGISRPVAIASTQFMLLTMIGTNMGDAGLHQGILKLPAAFAIGSLIGVIVLLAMESLLWLTTDHKNSFQPTTISNRQRFLRWRRSLTHFIGWQYAIRVGLCMLAAQVIEIIFHFERSYWIGLTIAIVLQRDLSASQGRIVQRGIGTAAGVVLGTLVLLCALPQWSIVVIVGVLGALRPIFKNRSYAIYAMLMTPLMLMMFSAGRTVTASLLEYRLLDTMIGCMLAYALGCYVWRK</sequence>
<keyword evidence="4 5" id="KW-0472">Membrane</keyword>
<evidence type="ECO:0000313" key="8">
    <source>
        <dbReference type="Proteomes" id="UP001597079"/>
    </source>
</evidence>
<evidence type="ECO:0000259" key="6">
    <source>
        <dbReference type="Pfam" id="PF13515"/>
    </source>
</evidence>
<feature type="domain" description="Integral membrane bound transporter" evidence="6">
    <location>
        <begin position="228"/>
        <end position="350"/>
    </location>
</feature>
<keyword evidence="2 5" id="KW-0812">Transmembrane</keyword>
<accession>A0ABW4JD32</accession>
<organism evidence="7 8">
    <name type="scientific">Alicyclobacillus fodiniaquatilis</name>
    <dbReference type="NCBI Taxonomy" id="1661150"/>
    <lineage>
        <taxon>Bacteria</taxon>
        <taxon>Bacillati</taxon>
        <taxon>Bacillota</taxon>
        <taxon>Bacilli</taxon>
        <taxon>Bacillales</taxon>
        <taxon>Alicyclobacillaceae</taxon>
        <taxon>Alicyclobacillus</taxon>
    </lineage>
</organism>
<dbReference type="EMBL" id="JBHUCX010000018">
    <property type="protein sequence ID" value="MFD1674279.1"/>
    <property type="molecule type" value="Genomic_DNA"/>
</dbReference>
<evidence type="ECO:0000256" key="4">
    <source>
        <dbReference type="ARBA" id="ARBA00023136"/>
    </source>
</evidence>
<protein>
    <submittedName>
        <fullName evidence="7">FUSC family protein</fullName>
    </submittedName>
</protein>
<gene>
    <name evidence="7" type="ORF">ACFSB2_06095</name>
</gene>
<dbReference type="Pfam" id="PF13515">
    <property type="entry name" value="FUSC_2"/>
    <property type="match status" value="1"/>
</dbReference>
<comment type="caution">
    <text evidence="7">The sequence shown here is derived from an EMBL/GenBank/DDBJ whole genome shotgun (WGS) entry which is preliminary data.</text>
</comment>
<keyword evidence="8" id="KW-1185">Reference proteome</keyword>
<name>A0ABW4JD32_9BACL</name>
<feature type="transmembrane region" description="Helical" evidence="5">
    <location>
        <begin position="96"/>
        <end position="124"/>
    </location>
</feature>
<feature type="transmembrane region" description="Helical" evidence="5">
    <location>
        <begin position="310"/>
        <end position="328"/>
    </location>
</feature>
<feature type="transmembrane region" description="Helical" evidence="5">
    <location>
        <begin position="161"/>
        <end position="185"/>
    </location>
</feature>
<dbReference type="Proteomes" id="UP001597079">
    <property type="component" value="Unassembled WGS sequence"/>
</dbReference>
<evidence type="ECO:0000313" key="7">
    <source>
        <dbReference type="EMBL" id="MFD1674279.1"/>
    </source>
</evidence>
<feature type="transmembrane region" description="Helical" evidence="5">
    <location>
        <begin position="340"/>
        <end position="358"/>
    </location>
</feature>